<dbReference type="EMBL" id="NJES01001697">
    <property type="protein sequence ID" value="PHH60278.1"/>
    <property type="molecule type" value="Genomic_DNA"/>
</dbReference>
<organism evidence="2 3">
    <name type="scientific">Ophiocordyceps camponoti-rufipedis</name>
    <dbReference type="NCBI Taxonomy" id="2004952"/>
    <lineage>
        <taxon>Eukaryota</taxon>
        <taxon>Fungi</taxon>
        <taxon>Dikarya</taxon>
        <taxon>Ascomycota</taxon>
        <taxon>Pezizomycotina</taxon>
        <taxon>Sordariomycetes</taxon>
        <taxon>Hypocreomycetidae</taxon>
        <taxon>Hypocreales</taxon>
        <taxon>Ophiocordycipitaceae</taxon>
        <taxon>Ophiocordyceps</taxon>
    </lineage>
</organism>
<dbReference type="STRING" id="2004952.A0A2C5XF31"/>
<accession>A0A2C5XF31</accession>
<proteinExistence type="predicted"/>
<dbReference type="AlphaFoldDB" id="A0A2C5XF31"/>
<reference evidence="2 3" key="1">
    <citation type="submission" date="2017-06" db="EMBL/GenBank/DDBJ databases">
        <title>Ant-infecting Ophiocordyceps genomes reveal a high diversity of potential behavioral manipulation genes and a possible major role for enterotoxins.</title>
        <authorList>
            <person name="De Bekker C."/>
            <person name="Evans H.C."/>
            <person name="Brachmann A."/>
            <person name="Hughes D.P."/>
        </authorList>
    </citation>
    <scope>NUCLEOTIDE SEQUENCE [LARGE SCALE GENOMIC DNA]</scope>
    <source>
        <strain evidence="2 3">Map16</strain>
    </source>
</reference>
<sequence length="377" mass="41040">MLLDSVQLPAVVGVETSAPELERIKDKVDGIAARLFARRAAGVDEDRLWREFKAELEREGFAPLVLQQHKEVLRAYIRELEIASSLSGGHQPTLRGLLEKQQQGPAVPPKEPLNDTLDSARAVRNENHSFSSTDGANAMAESMALISTRDLVAADSLNSSMAALHLHPAVSNLARSPQRCLGPGEVSALSRSDAGMSASPLGTSPAMTQAASNLSISRQRLAPDRYGQEIAMDAQWTKIKRSLVSPEVLQRAGIAEFAELSSRCRAARSGGYTGVRRDRADSKSSRDEDDDESVLWDDDDSTDCDDDKTTERTGKNYPYIVSPPGKDKASPSSTVMPKPILKNKNSNHVRFDPEPHEVEASPRHSSSSHKEAEYSSS</sequence>
<evidence type="ECO:0000313" key="2">
    <source>
        <dbReference type="EMBL" id="PHH60278.1"/>
    </source>
</evidence>
<feature type="compositionally biased region" description="Basic and acidic residues" evidence="1">
    <location>
        <begin position="349"/>
        <end position="377"/>
    </location>
</feature>
<feature type="region of interest" description="Disordered" evidence="1">
    <location>
        <begin position="184"/>
        <end position="206"/>
    </location>
</feature>
<protein>
    <submittedName>
        <fullName evidence="2">Uncharacterized protein</fullName>
    </submittedName>
</protein>
<gene>
    <name evidence="2" type="ORF">CDD80_1611</name>
</gene>
<dbReference type="OrthoDB" id="5226662at2759"/>
<name>A0A2C5XF31_9HYPO</name>
<keyword evidence="3" id="KW-1185">Reference proteome</keyword>
<evidence type="ECO:0000313" key="3">
    <source>
        <dbReference type="Proteomes" id="UP000226431"/>
    </source>
</evidence>
<feature type="compositionally biased region" description="Basic and acidic residues" evidence="1">
    <location>
        <begin position="275"/>
        <end position="286"/>
    </location>
</feature>
<comment type="caution">
    <text evidence="2">The sequence shown here is derived from an EMBL/GenBank/DDBJ whole genome shotgun (WGS) entry which is preliminary data.</text>
</comment>
<feature type="region of interest" description="Disordered" evidence="1">
    <location>
        <begin position="268"/>
        <end position="377"/>
    </location>
</feature>
<evidence type="ECO:0000256" key="1">
    <source>
        <dbReference type="SAM" id="MobiDB-lite"/>
    </source>
</evidence>
<dbReference type="Proteomes" id="UP000226431">
    <property type="component" value="Unassembled WGS sequence"/>
</dbReference>
<feature type="compositionally biased region" description="Acidic residues" evidence="1">
    <location>
        <begin position="287"/>
        <end position="306"/>
    </location>
</feature>